<feature type="chain" id="PRO_5040806162" description="Secreted protein" evidence="1">
    <location>
        <begin position="26"/>
        <end position="187"/>
    </location>
</feature>
<accession>A0A9X3AGC1</accession>
<dbReference type="AlphaFoldDB" id="A0A9X3AGC1"/>
<evidence type="ECO:0000256" key="1">
    <source>
        <dbReference type="SAM" id="SignalP"/>
    </source>
</evidence>
<protein>
    <recommendedName>
        <fullName evidence="4">Secreted protein</fullName>
    </recommendedName>
</protein>
<keyword evidence="3" id="KW-1185">Reference proteome</keyword>
<dbReference type="EMBL" id="JANYMP010000010">
    <property type="protein sequence ID" value="MCS7479416.1"/>
    <property type="molecule type" value="Genomic_DNA"/>
</dbReference>
<gene>
    <name evidence="2" type="ORF">NZH93_21340</name>
</gene>
<name>A0A9X3AGC1_9PSEU</name>
<dbReference type="RefSeq" id="WP_259624922.1">
    <property type="nucleotide sequence ID" value="NZ_JANYMP010000010.1"/>
</dbReference>
<sequence length="187" mass="20000">MRQSFRRVGLLGTAFLLALAGTVFVAGTASAKTKQSLDVRSVTQACEVSVCARDAQTVPRDQPVDTYCSHPNGGFNLTYTNPVYGRGGYIPVANFTNNVLNPSRCGALSGSFARTKVRTNLWSCSGGGCVNFGGDLRVGEQLRAFCHLEPGQPNSLLVYVPRNTFAGFVRTADLDINPNVPSCNQGF</sequence>
<evidence type="ECO:0000313" key="3">
    <source>
        <dbReference type="Proteomes" id="UP001141259"/>
    </source>
</evidence>
<evidence type="ECO:0008006" key="4">
    <source>
        <dbReference type="Google" id="ProtNLM"/>
    </source>
</evidence>
<keyword evidence="1" id="KW-0732">Signal</keyword>
<proteinExistence type="predicted"/>
<feature type="signal peptide" evidence="1">
    <location>
        <begin position="1"/>
        <end position="25"/>
    </location>
</feature>
<comment type="caution">
    <text evidence="2">The sequence shown here is derived from an EMBL/GenBank/DDBJ whole genome shotgun (WGS) entry which is preliminary data.</text>
</comment>
<reference evidence="2" key="1">
    <citation type="submission" date="2022-08" db="EMBL/GenBank/DDBJ databases">
        <authorList>
            <person name="Tistechok S."/>
            <person name="Samborskyy M."/>
            <person name="Roman I."/>
        </authorList>
    </citation>
    <scope>NUCLEOTIDE SEQUENCE</scope>
    <source>
        <strain evidence="2">DSM 103496</strain>
    </source>
</reference>
<evidence type="ECO:0000313" key="2">
    <source>
        <dbReference type="EMBL" id="MCS7479416.1"/>
    </source>
</evidence>
<organism evidence="2 3">
    <name type="scientific">Umezawaea endophytica</name>
    <dbReference type="NCBI Taxonomy" id="1654476"/>
    <lineage>
        <taxon>Bacteria</taxon>
        <taxon>Bacillati</taxon>
        <taxon>Actinomycetota</taxon>
        <taxon>Actinomycetes</taxon>
        <taxon>Pseudonocardiales</taxon>
        <taxon>Pseudonocardiaceae</taxon>
        <taxon>Umezawaea</taxon>
    </lineage>
</organism>
<dbReference type="Proteomes" id="UP001141259">
    <property type="component" value="Unassembled WGS sequence"/>
</dbReference>